<sequence>MEEKACFPASSTDATLTSSSSYSSSSSTLSSYGAERIRRKIAESPVVLVGRAGCCMCLVARRLLLEIGVNPAVLEIRREEEADIEVLCGSGRQPRVDLPVVFVGGRLLGGIDRLFGAHIAGELVPMLKEVGALWL</sequence>
<evidence type="ECO:0000313" key="7">
    <source>
        <dbReference type="EMBL" id="WOK99267.1"/>
    </source>
</evidence>
<evidence type="ECO:0000313" key="8">
    <source>
        <dbReference type="Proteomes" id="UP001327560"/>
    </source>
</evidence>
<proteinExistence type="inferred from homology"/>
<dbReference type="SUPFAM" id="SSF52833">
    <property type="entry name" value="Thioredoxin-like"/>
    <property type="match status" value="1"/>
</dbReference>
<dbReference type="GO" id="GO:0005737">
    <property type="term" value="C:cytoplasm"/>
    <property type="evidence" value="ECO:0007669"/>
    <property type="project" value="UniProtKB-SubCell"/>
</dbReference>
<gene>
    <name evidence="7" type="ORF">Cni_G07979</name>
</gene>
<evidence type="ECO:0000259" key="6">
    <source>
        <dbReference type="Pfam" id="PF00462"/>
    </source>
</evidence>
<name>A0AAQ3JZT0_9LILI</name>
<accession>A0AAQ3JZT0</accession>
<dbReference type="PANTHER" id="PTHR10168">
    <property type="entry name" value="GLUTAREDOXIN"/>
    <property type="match status" value="1"/>
</dbReference>
<evidence type="ECO:0000256" key="2">
    <source>
        <dbReference type="ARBA" id="ARBA00007568"/>
    </source>
</evidence>
<feature type="compositionally biased region" description="Low complexity" evidence="5">
    <location>
        <begin position="9"/>
        <end position="28"/>
    </location>
</feature>
<feature type="region of interest" description="Disordered" evidence="5">
    <location>
        <begin position="1"/>
        <end position="28"/>
    </location>
</feature>
<dbReference type="InterPro" id="IPR036249">
    <property type="entry name" value="Thioredoxin-like_sf"/>
</dbReference>
<comment type="similarity">
    <text evidence="2">Belongs to the glutaredoxin family. CC-type subfamily.</text>
</comment>
<dbReference type="Proteomes" id="UP001327560">
    <property type="component" value="Chromosome 2"/>
</dbReference>
<evidence type="ECO:0000256" key="1">
    <source>
        <dbReference type="ARBA" id="ARBA00004496"/>
    </source>
</evidence>
<dbReference type="Gene3D" id="3.40.30.10">
    <property type="entry name" value="Glutaredoxin"/>
    <property type="match status" value="1"/>
</dbReference>
<keyword evidence="8" id="KW-1185">Reference proteome</keyword>
<dbReference type="PROSITE" id="PS51354">
    <property type="entry name" value="GLUTAREDOXIN_2"/>
    <property type="match status" value="1"/>
</dbReference>
<evidence type="ECO:0000256" key="5">
    <source>
        <dbReference type="SAM" id="MobiDB-lite"/>
    </source>
</evidence>
<dbReference type="AlphaFoldDB" id="A0AAQ3JZT0"/>
<feature type="domain" description="Glutaredoxin" evidence="6">
    <location>
        <begin position="46"/>
        <end position="107"/>
    </location>
</feature>
<dbReference type="EMBL" id="CP136891">
    <property type="protein sequence ID" value="WOK99267.1"/>
    <property type="molecule type" value="Genomic_DNA"/>
</dbReference>
<evidence type="ECO:0000256" key="3">
    <source>
        <dbReference type="ARBA" id="ARBA00022490"/>
    </source>
</evidence>
<reference evidence="7 8" key="1">
    <citation type="submission" date="2023-10" db="EMBL/GenBank/DDBJ databases">
        <title>Chromosome-scale genome assembly provides insights into flower coloration mechanisms of Canna indica.</title>
        <authorList>
            <person name="Li C."/>
        </authorList>
    </citation>
    <scope>NUCLEOTIDE SEQUENCE [LARGE SCALE GENOMIC DNA]</scope>
    <source>
        <tissue evidence="7">Flower</tissue>
    </source>
</reference>
<protein>
    <submittedName>
        <fullName evidence="7">Thioredoxin superfamily protein</fullName>
    </submittedName>
</protein>
<keyword evidence="4" id="KW-0676">Redox-active center</keyword>
<dbReference type="InterPro" id="IPR011905">
    <property type="entry name" value="GlrX-like_pln_2"/>
</dbReference>
<dbReference type="Pfam" id="PF00462">
    <property type="entry name" value="Glutaredoxin"/>
    <property type="match status" value="1"/>
</dbReference>
<keyword evidence="3" id="KW-0963">Cytoplasm</keyword>
<organism evidence="7 8">
    <name type="scientific">Canna indica</name>
    <name type="common">Indian-shot</name>
    <dbReference type="NCBI Taxonomy" id="4628"/>
    <lineage>
        <taxon>Eukaryota</taxon>
        <taxon>Viridiplantae</taxon>
        <taxon>Streptophyta</taxon>
        <taxon>Embryophyta</taxon>
        <taxon>Tracheophyta</taxon>
        <taxon>Spermatophyta</taxon>
        <taxon>Magnoliopsida</taxon>
        <taxon>Liliopsida</taxon>
        <taxon>Zingiberales</taxon>
        <taxon>Cannaceae</taxon>
        <taxon>Canna</taxon>
    </lineage>
</organism>
<dbReference type="NCBIfam" id="TIGR02189">
    <property type="entry name" value="GlrX-like_plant"/>
    <property type="match status" value="1"/>
</dbReference>
<comment type="subcellular location">
    <subcellularLocation>
        <location evidence="1">Cytoplasm</location>
    </subcellularLocation>
</comment>
<evidence type="ECO:0000256" key="4">
    <source>
        <dbReference type="ARBA" id="ARBA00023284"/>
    </source>
</evidence>
<dbReference type="InterPro" id="IPR002109">
    <property type="entry name" value="Glutaredoxin"/>
</dbReference>